<evidence type="ECO:0000256" key="3">
    <source>
        <dbReference type="ARBA" id="ARBA00022643"/>
    </source>
</evidence>
<evidence type="ECO:0000313" key="7">
    <source>
        <dbReference type="EMBL" id="RGC24037.1"/>
    </source>
</evidence>
<feature type="binding site" evidence="5">
    <location>
        <position position="36"/>
    </location>
    <ligand>
        <name>FMN</name>
        <dbReference type="ChEBI" id="CHEBI:58210"/>
    </ligand>
</feature>
<keyword evidence="2 5" id="KW-0285">Flavoprotein</keyword>
<comment type="catalytic activity">
    <reaction evidence="5">
        <text>dimethylallyl phosphate + FMNH2 = prenylated FMNH2 + phosphate</text>
        <dbReference type="Rhea" id="RHEA:37743"/>
        <dbReference type="ChEBI" id="CHEBI:43474"/>
        <dbReference type="ChEBI" id="CHEBI:57618"/>
        <dbReference type="ChEBI" id="CHEBI:87467"/>
        <dbReference type="ChEBI" id="CHEBI:88052"/>
        <dbReference type="EC" id="2.5.1.129"/>
    </reaction>
</comment>
<protein>
    <recommendedName>
        <fullName evidence="5">Flavin prenyltransferase UbiX</fullName>
        <ecNumber evidence="5">2.5.1.129</ecNumber>
    </recommendedName>
</protein>
<keyword evidence="3 5" id="KW-0288">FMN</keyword>
<feature type="binding site" evidence="5">
    <location>
        <begin position="87"/>
        <end position="90"/>
    </location>
    <ligand>
        <name>FMN</name>
        <dbReference type="ChEBI" id="CHEBI:58210"/>
    </ligand>
</feature>
<evidence type="ECO:0000313" key="8">
    <source>
        <dbReference type="Proteomes" id="UP000261111"/>
    </source>
</evidence>
<keyword evidence="1 5" id="KW-0637">Prenyltransferase</keyword>
<dbReference type="InterPro" id="IPR036551">
    <property type="entry name" value="Flavin_trans-like"/>
</dbReference>
<proteinExistence type="inferred from homology"/>
<evidence type="ECO:0000256" key="5">
    <source>
        <dbReference type="HAMAP-Rule" id="MF_01984"/>
    </source>
</evidence>
<dbReference type="Pfam" id="PF02441">
    <property type="entry name" value="Flavoprotein"/>
    <property type="match status" value="1"/>
</dbReference>
<reference evidence="7 8" key="1">
    <citation type="submission" date="2018-08" db="EMBL/GenBank/DDBJ databases">
        <title>A genome reference for cultivated species of the human gut microbiota.</title>
        <authorList>
            <person name="Zou Y."/>
            <person name="Xue W."/>
            <person name="Luo G."/>
        </authorList>
    </citation>
    <scope>NUCLEOTIDE SEQUENCE [LARGE SCALE GENOMIC DNA]</scope>
    <source>
        <strain evidence="7 8">AF19-21</strain>
    </source>
</reference>
<comment type="similarity">
    <text evidence="5">Belongs to the UbiX/PAD1 family.</text>
</comment>
<evidence type="ECO:0000259" key="6">
    <source>
        <dbReference type="Pfam" id="PF02441"/>
    </source>
</evidence>
<evidence type="ECO:0000256" key="2">
    <source>
        <dbReference type="ARBA" id="ARBA00022630"/>
    </source>
</evidence>
<dbReference type="SUPFAM" id="SSF52507">
    <property type="entry name" value="Homo-oligomeric flavin-containing Cys decarboxylases, HFCD"/>
    <property type="match status" value="1"/>
</dbReference>
<evidence type="ECO:0000256" key="4">
    <source>
        <dbReference type="ARBA" id="ARBA00022679"/>
    </source>
</evidence>
<name>A0A3E2WDF5_9FIRM</name>
<comment type="function">
    <text evidence="5">Flavin prenyltransferase that catalyzes the synthesis of the prenylated FMN cofactor (prenyl-FMN) for 4-hydroxy-3-polyprenylbenzoic acid decarboxylase UbiD. The prenyltransferase is metal-independent and links a dimethylallyl moiety from dimethylallyl monophosphate (DMAP) to the flavin N5 and C6 atoms of FMN.</text>
</comment>
<evidence type="ECO:0000256" key="1">
    <source>
        <dbReference type="ARBA" id="ARBA00022602"/>
    </source>
</evidence>
<feature type="binding site" evidence="5">
    <location>
        <position position="152"/>
    </location>
    <ligand>
        <name>dimethylallyl phosphate</name>
        <dbReference type="ChEBI" id="CHEBI:88052"/>
    </ligand>
</feature>
<keyword evidence="4 5" id="KW-0808">Transferase</keyword>
<comment type="caution">
    <text evidence="7">The sequence shown here is derived from an EMBL/GenBank/DDBJ whole genome shotgun (WGS) entry which is preliminary data.</text>
</comment>
<feature type="domain" description="Flavoprotein" evidence="6">
    <location>
        <begin position="1"/>
        <end position="172"/>
    </location>
</feature>
<dbReference type="AlphaFoldDB" id="A0A3E2WDF5"/>
<dbReference type="GeneID" id="93335569"/>
<dbReference type="HAMAP" id="MF_01984">
    <property type="entry name" value="ubiX_pad"/>
    <property type="match status" value="1"/>
</dbReference>
<comment type="caution">
    <text evidence="5">Lacks conserved residue(s) required for the propagation of feature annotation.</text>
</comment>
<dbReference type="EMBL" id="QVIA01000040">
    <property type="protein sequence ID" value="RGC24037.1"/>
    <property type="molecule type" value="Genomic_DNA"/>
</dbReference>
<dbReference type="InterPro" id="IPR004507">
    <property type="entry name" value="UbiX-like"/>
</dbReference>
<dbReference type="NCBIfam" id="TIGR00421">
    <property type="entry name" value="ubiX_pad"/>
    <property type="match status" value="1"/>
</dbReference>
<gene>
    <name evidence="5" type="primary">ubiX</name>
    <name evidence="7" type="ORF">DWX41_21715</name>
</gene>
<feature type="binding site" evidence="5">
    <location>
        <begin position="9"/>
        <end position="11"/>
    </location>
    <ligand>
        <name>FMN</name>
        <dbReference type="ChEBI" id="CHEBI:58210"/>
    </ligand>
</feature>
<dbReference type="InterPro" id="IPR003382">
    <property type="entry name" value="Flavoprotein"/>
</dbReference>
<sequence>MRIIVGVTGATGVEMSYYLMQALKSVEGCKIHLVLSSGAKATWELESEIRMEKLLALADVVHDERNMAASISSGSFVTEGMIVMPCSMKTLAGIAAGYADTLIIRAADVCLKEGRKVILVPREMPLNRIQLRNMKEAADAGCTIVPPVLTFYNGPKTIDDQINHIVGKILAQFGISYDKFVPWKGKVGMQDE</sequence>
<dbReference type="Gene3D" id="3.40.50.1950">
    <property type="entry name" value="Flavin prenyltransferase-like"/>
    <property type="match status" value="1"/>
</dbReference>
<dbReference type="RefSeq" id="WP_025656183.1">
    <property type="nucleotide sequence ID" value="NZ_QVIA01000040.1"/>
</dbReference>
<dbReference type="GO" id="GO:0106141">
    <property type="term" value="F:flavin prenyltransferase activity"/>
    <property type="evidence" value="ECO:0007669"/>
    <property type="project" value="UniProtKB-EC"/>
</dbReference>
<feature type="binding site" evidence="5">
    <location>
        <position position="122"/>
    </location>
    <ligand>
        <name>FMN</name>
        <dbReference type="ChEBI" id="CHEBI:58210"/>
    </ligand>
</feature>
<dbReference type="NCBIfam" id="NF004685">
    <property type="entry name" value="PRK06029.1"/>
    <property type="match status" value="1"/>
</dbReference>
<organism evidence="7 8">
    <name type="scientific">Hungatella hathewayi</name>
    <dbReference type="NCBI Taxonomy" id="154046"/>
    <lineage>
        <taxon>Bacteria</taxon>
        <taxon>Bacillati</taxon>
        <taxon>Bacillota</taxon>
        <taxon>Clostridia</taxon>
        <taxon>Lachnospirales</taxon>
        <taxon>Lachnospiraceae</taxon>
        <taxon>Hungatella</taxon>
    </lineage>
</organism>
<accession>A0A3E2WDF5</accession>
<dbReference type="Proteomes" id="UP000261111">
    <property type="component" value="Unassembled WGS sequence"/>
</dbReference>
<dbReference type="EC" id="2.5.1.129" evidence="5"/>
<feature type="binding site" evidence="5">
    <location>
        <position position="168"/>
    </location>
    <ligand>
        <name>dimethylallyl phosphate</name>
        <dbReference type="ChEBI" id="CHEBI:88052"/>
    </ligand>
</feature>